<sequence length="314" mass="36236">MTFHTYPPSLYSQSSSIFLENPHPHHHHSENPKTDFKLPSMAKPLNPMAPPYQKSHLYPFPPHHHHYHHHRIFHPPLFYNIHFQPRKSSPRLPLPPPPRRSEPKKKRNSPLTPVPSGPRNAKVWLPVCGRKVVTKAGEEPEKKANRKRWKNKRGGYKQNLEMESETTTSVMIKNIPNLYSRELLIRILDNHCKMENQKIDDHINGVSAYDYLYLPIDFTNGVNAGFAFVNFTNSKAAFKFRDAFDGKFWEGSNSRKVARIFRARIQGKEALINNCRAMDFRGGSDEALPVVFDPARDGSGRVNCQMVKLGKFLR</sequence>
<dbReference type="Gene3D" id="3.30.70.330">
    <property type="match status" value="1"/>
</dbReference>
<evidence type="ECO:0000256" key="2">
    <source>
        <dbReference type="SAM" id="MobiDB-lite"/>
    </source>
</evidence>
<evidence type="ECO:0000313" key="5">
    <source>
        <dbReference type="Proteomes" id="UP001408789"/>
    </source>
</evidence>
<proteinExistence type="predicted"/>
<accession>A0AAP0D2M1</accession>
<name>A0AAP0D2M1_9ASTR</name>
<dbReference type="GO" id="GO:0003723">
    <property type="term" value="F:RNA binding"/>
    <property type="evidence" value="ECO:0007669"/>
    <property type="project" value="UniProtKB-KW"/>
</dbReference>
<feature type="compositionally biased region" description="Basic residues" evidence="2">
    <location>
        <begin position="144"/>
        <end position="155"/>
    </location>
</feature>
<reference evidence="4 5" key="1">
    <citation type="submission" date="2024-04" db="EMBL/GenBank/DDBJ databases">
        <title>The reference genome of an endangered Asteraceae, Deinandra increscens subsp. villosa, native to the Central Coast of California.</title>
        <authorList>
            <person name="Guilliams M."/>
            <person name="Hasenstab-Lehman K."/>
            <person name="Meyer R."/>
            <person name="Mcevoy S."/>
        </authorList>
    </citation>
    <scope>NUCLEOTIDE SEQUENCE [LARGE SCALE GENOMIC DNA]</scope>
    <source>
        <tissue evidence="4">Leaf</tissue>
    </source>
</reference>
<feature type="region of interest" description="Disordered" evidence="2">
    <location>
        <begin position="84"/>
        <end position="122"/>
    </location>
</feature>
<dbReference type="InterPro" id="IPR035979">
    <property type="entry name" value="RBD_domain_sf"/>
</dbReference>
<comment type="caution">
    <text evidence="4">The sequence shown here is derived from an EMBL/GenBank/DDBJ whole genome shotgun (WGS) entry which is preliminary data.</text>
</comment>
<evidence type="ECO:0000313" key="4">
    <source>
        <dbReference type="EMBL" id="KAK9063653.1"/>
    </source>
</evidence>
<dbReference type="PANTHER" id="PTHR23189">
    <property type="entry name" value="RNA RECOGNITION MOTIF-CONTAINING"/>
    <property type="match status" value="1"/>
</dbReference>
<keyword evidence="1" id="KW-0694">RNA-binding</keyword>
<evidence type="ECO:0000256" key="1">
    <source>
        <dbReference type="ARBA" id="ARBA00022884"/>
    </source>
</evidence>
<dbReference type="AlphaFoldDB" id="A0AAP0D2M1"/>
<dbReference type="SUPFAM" id="SSF54928">
    <property type="entry name" value="RNA-binding domain, RBD"/>
    <property type="match status" value="1"/>
</dbReference>
<dbReference type="InterPro" id="IPR012677">
    <property type="entry name" value="Nucleotide-bd_a/b_plait_sf"/>
</dbReference>
<gene>
    <name evidence="4" type="ORF">SSX86_017524</name>
</gene>
<keyword evidence="5" id="KW-1185">Reference proteome</keyword>
<protein>
    <recommendedName>
        <fullName evidence="3">Mei2-like C-terminal RNA recognition motif domain-containing protein</fullName>
    </recommendedName>
</protein>
<dbReference type="InterPro" id="IPR007201">
    <property type="entry name" value="Mei2-like_Rrm_C"/>
</dbReference>
<feature type="domain" description="Mei2-like C-terminal RNA recognition motif" evidence="3">
    <location>
        <begin position="168"/>
        <end position="274"/>
    </location>
</feature>
<evidence type="ECO:0000259" key="3">
    <source>
        <dbReference type="Pfam" id="PF04059"/>
    </source>
</evidence>
<dbReference type="EMBL" id="JBCNJP010000018">
    <property type="protein sequence ID" value="KAK9063653.1"/>
    <property type="molecule type" value="Genomic_DNA"/>
</dbReference>
<feature type="region of interest" description="Disordered" evidence="2">
    <location>
        <begin position="17"/>
        <end position="48"/>
    </location>
</feature>
<feature type="region of interest" description="Disordered" evidence="2">
    <location>
        <begin position="135"/>
        <end position="157"/>
    </location>
</feature>
<dbReference type="Proteomes" id="UP001408789">
    <property type="component" value="Unassembled WGS sequence"/>
</dbReference>
<organism evidence="4 5">
    <name type="scientific">Deinandra increscens subsp. villosa</name>
    <dbReference type="NCBI Taxonomy" id="3103831"/>
    <lineage>
        <taxon>Eukaryota</taxon>
        <taxon>Viridiplantae</taxon>
        <taxon>Streptophyta</taxon>
        <taxon>Embryophyta</taxon>
        <taxon>Tracheophyta</taxon>
        <taxon>Spermatophyta</taxon>
        <taxon>Magnoliopsida</taxon>
        <taxon>eudicotyledons</taxon>
        <taxon>Gunneridae</taxon>
        <taxon>Pentapetalae</taxon>
        <taxon>asterids</taxon>
        <taxon>campanulids</taxon>
        <taxon>Asterales</taxon>
        <taxon>Asteraceae</taxon>
        <taxon>Asteroideae</taxon>
        <taxon>Heliantheae alliance</taxon>
        <taxon>Madieae</taxon>
        <taxon>Madiinae</taxon>
        <taxon>Deinandra</taxon>
    </lineage>
</organism>
<dbReference type="Pfam" id="PF04059">
    <property type="entry name" value="RRM_2"/>
    <property type="match status" value="1"/>
</dbReference>